<dbReference type="InterPro" id="IPR036770">
    <property type="entry name" value="Ankyrin_rpt-contain_sf"/>
</dbReference>
<dbReference type="AlphaFoldDB" id="A0A1W6LDL2"/>
<organism evidence="1 2">
    <name type="scientific">Piscinibacter gummiphilus</name>
    <dbReference type="NCBI Taxonomy" id="946333"/>
    <lineage>
        <taxon>Bacteria</taxon>
        <taxon>Pseudomonadati</taxon>
        <taxon>Pseudomonadota</taxon>
        <taxon>Betaproteobacteria</taxon>
        <taxon>Burkholderiales</taxon>
        <taxon>Sphaerotilaceae</taxon>
        <taxon>Piscinibacter</taxon>
    </lineage>
</organism>
<dbReference type="EMBL" id="CP015118">
    <property type="protein sequence ID" value="ARN22268.1"/>
    <property type="molecule type" value="Genomic_DNA"/>
</dbReference>
<reference evidence="1 2" key="1">
    <citation type="submission" date="2016-04" db="EMBL/GenBank/DDBJ databases">
        <title>Complete genome sequence of natural rubber-degrading, novel Gram-negative bacterium, Rhizobacter gummiphilus strain NS21.</title>
        <authorList>
            <person name="Tabata M."/>
            <person name="Kasai D."/>
            <person name="Fukuda M."/>
        </authorList>
    </citation>
    <scope>NUCLEOTIDE SEQUENCE [LARGE SCALE GENOMIC DNA]</scope>
    <source>
        <strain evidence="1 2">NS21</strain>
    </source>
</reference>
<evidence type="ECO:0000313" key="2">
    <source>
        <dbReference type="Proteomes" id="UP000193427"/>
    </source>
</evidence>
<dbReference type="STRING" id="946333.A4W93_21505"/>
<name>A0A1W6LDL2_9BURK</name>
<proteinExistence type="predicted"/>
<dbReference type="PANTHER" id="PTHR24171">
    <property type="entry name" value="ANKYRIN REPEAT DOMAIN-CONTAINING PROTEIN 39-RELATED"/>
    <property type="match status" value="1"/>
</dbReference>
<dbReference type="SUPFAM" id="SSF48403">
    <property type="entry name" value="Ankyrin repeat"/>
    <property type="match status" value="1"/>
</dbReference>
<gene>
    <name evidence="1" type="ORF">A4W93_21505</name>
</gene>
<accession>A0A1W6LDL2</accession>
<dbReference type="InterPro" id="IPR002110">
    <property type="entry name" value="Ankyrin_rpt"/>
</dbReference>
<protein>
    <submittedName>
        <fullName evidence="1">Uncharacterized protein</fullName>
    </submittedName>
</protein>
<dbReference type="Gene3D" id="1.25.40.20">
    <property type="entry name" value="Ankyrin repeat-containing domain"/>
    <property type="match status" value="1"/>
</dbReference>
<dbReference type="KEGG" id="rgu:A4W93_21505"/>
<dbReference type="Proteomes" id="UP000193427">
    <property type="component" value="Chromosome"/>
</dbReference>
<dbReference type="SMART" id="SM00248">
    <property type="entry name" value="ANK"/>
    <property type="match status" value="3"/>
</dbReference>
<evidence type="ECO:0000313" key="1">
    <source>
        <dbReference type="EMBL" id="ARN22268.1"/>
    </source>
</evidence>
<dbReference type="Pfam" id="PF12796">
    <property type="entry name" value="Ank_2"/>
    <property type="match status" value="1"/>
</dbReference>
<keyword evidence="2" id="KW-1185">Reference proteome</keyword>
<dbReference type="RefSeq" id="WP_085752566.1">
    <property type="nucleotide sequence ID" value="NZ_BSPR01000006.1"/>
</dbReference>
<sequence>MSAGDWKDLYQAATSGNLPLVRHHLDEGVDPNYQHPEILCTPLVASLVNGHDDVARHLLAHGADPDLLSEMDNLTPLQAARRHGRVPLVELLEAMGAKEPARPFWQRWFGVRGESISR</sequence>
<dbReference type="OrthoDB" id="1164153at2"/>
<dbReference type="PROSITE" id="PS50088">
    <property type="entry name" value="ANK_REPEAT"/>
    <property type="match status" value="1"/>
</dbReference>